<sequence>MPRQQQRWRLACLAGAALLGAASAQTIRGFTANKPIVPSKDPDLVVELVWQFVQPAGNLDQPTQIKWLPGTEQVVTSHKTGTMRLYDSIDAGVEDFIPFANNQLDVDSEGDHGLLSFQFHPDFNVKAGVGSKYIFLLYSGNPKDVTLLPNNDVVAAVRPPTWGAGPPDPKGYTWGDGPCPDLGKDNMDGLICEKVYYLDRYTYDPATRTAAKDMQLMEVMCGTSSTHGTGELVLVGKDMVFAVGDGAQFVVFDPGFPTLNACYVPGNGKDQGVFNAQRDDMLNGKVIKVPYAALDAAAPLTPADISFISRGSRQPLR</sequence>
<gene>
    <name evidence="2" type="ORF">JKP88DRAFT_174798</name>
</gene>
<dbReference type="EMBL" id="JAFCMP010000022">
    <property type="protein sequence ID" value="KAG5191211.1"/>
    <property type="molecule type" value="Genomic_DNA"/>
</dbReference>
<keyword evidence="1" id="KW-0732">Signal</keyword>
<proteinExistence type="predicted"/>
<feature type="chain" id="PRO_5032886781" evidence="1">
    <location>
        <begin position="25"/>
        <end position="317"/>
    </location>
</feature>
<name>A0A835ZCH6_9STRA</name>
<accession>A0A835ZCH6</accession>
<protein>
    <submittedName>
        <fullName evidence="2">Uncharacterized protein</fullName>
    </submittedName>
</protein>
<dbReference type="OrthoDB" id="2128708at2759"/>
<reference evidence="2" key="1">
    <citation type="submission" date="2021-02" db="EMBL/GenBank/DDBJ databases">
        <title>First Annotated Genome of the Yellow-green Alga Tribonema minus.</title>
        <authorList>
            <person name="Mahan K.M."/>
        </authorList>
    </citation>
    <scope>NUCLEOTIDE SEQUENCE</scope>
    <source>
        <strain evidence="2">UTEX B ZZ1240</strain>
    </source>
</reference>
<dbReference type="Proteomes" id="UP000664859">
    <property type="component" value="Unassembled WGS sequence"/>
</dbReference>
<feature type="non-terminal residue" evidence="2">
    <location>
        <position position="1"/>
    </location>
</feature>
<dbReference type="AlphaFoldDB" id="A0A835ZCH6"/>
<dbReference type="Gene3D" id="2.120.10.30">
    <property type="entry name" value="TolB, C-terminal domain"/>
    <property type="match status" value="1"/>
</dbReference>
<keyword evidence="3" id="KW-1185">Reference proteome</keyword>
<organism evidence="2 3">
    <name type="scientific">Tribonema minus</name>
    <dbReference type="NCBI Taxonomy" id="303371"/>
    <lineage>
        <taxon>Eukaryota</taxon>
        <taxon>Sar</taxon>
        <taxon>Stramenopiles</taxon>
        <taxon>Ochrophyta</taxon>
        <taxon>PX clade</taxon>
        <taxon>Xanthophyceae</taxon>
        <taxon>Tribonematales</taxon>
        <taxon>Tribonemataceae</taxon>
        <taxon>Tribonema</taxon>
    </lineage>
</organism>
<evidence type="ECO:0000313" key="2">
    <source>
        <dbReference type="EMBL" id="KAG5191211.1"/>
    </source>
</evidence>
<evidence type="ECO:0000313" key="3">
    <source>
        <dbReference type="Proteomes" id="UP000664859"/>
    </source>
</evidence>
<feature type="signal peptide" evidence="1">
    <location>
        <begin position="1"/>
        <end position="24"/>
    </location>
</feature>
<evidence type="ECO:0000256" key="1">
    <source>
        <dbReference type="SAM" id="SignalP"/>
    </source>
</evidence>
<comment type="caution">
    <text evidence="2">The sequence shown here is derived from an EMBL/GenBank/DDBJ whole genome shotgun (WGS) entry which is preliminary data.</text>
</comment>
<dbReference type="InterPro" id="IPR011042">
    <property type="entry name" value="6-blade_b-propeller_TolB-like"/>
</dbReference>